<feature type="non-terminal residue" evidence="4">
    <location>
        <position position="1"/>
    </location>
</feature>
<dbReference type="Pfam" id="PF17782">
    <property type="entry name" value="WHD_DprA"/>
    <property type="match status" value="1"/>
</dbReference>
<comment type="similarity">
    <text evidence="1">Belongs to the DprA/Smf family.</text>
</comment>
<dbReference type="Gene3D" id="1.10.10.10">
    <property type="entry name" value="Winged helix-like DNA-binding domain superfamily/Winged helix DNA-binding domain"/>
    <property type="match status" value="1"/>
</dbReference>
<gene>
    <name evidence="4" type="ORF">BXT89_16440</name>
</gene>
<organism evidence="4 5">
    <name type="scientific">Halopseudomonas pachastrellae</name>
    <dbReference type="NCBI Taxonomy" id="254161"/>
    <lineage>
        <taxon>Bacteria</taxon>
        <taxon>Pseudomonadati</taxon>
        <taxon>Pseudomonadota</taxon>
        <taxon>Gammaproteobacteria</taxon>
        <taxon>Pseudomonadales</taxon>
        <taxon>Pseudomonadaceae</taxon>
        <taxon>Halopseudomonas</taxon>
    </lineage>
</organism>
<keyword evidence="5" id="KW-1185">Reference proteome</keyword>
<comment type="caution">
    <text evidence="4">The sequence shown here is derived from an EMBL/GenBank/DDBJ whole genome shotgun (WGS) entry which is preliminary data.</text>
</comment>
<dbReference type="Gene3D" id="3.40.50.450">
    <property type="match status" value="1"/>
</dbReference>
<dbReference type="AlphaFoldDB" id="A0A1S8DBI2"/>
<dbReference type="PANTHER" id="PTHR43022:SF1">
    <property type="entry name" value="PROTEIN SMF"/>
    <property type="match status" value="1"/>
</dbReference>
<evidence type="ECO:0000313" key="5">
    <source>
        <dbReference type="Proteomes" id="UP000242847"/>
    </source>
</evidence>
<feature type="domain" description="DprA winged helix" evidence="3">
    <location>
        <begin position="82"/>
        <end position="139"/>
    </location>
</feature>
<sequence>NRIISGLSLGTLVVEASLNSGSLITARLALEHNREVFAMPGSIHNVQARGCHLLLREGACLVEQVQDVLDALRLPLTAALEEPEASAQSAPDTPLWRWLGTDPVSPDWLAQQSGLGVPEVLQQLLDLELDGRVLAAPAGYCRRQP</sequence>
<evidence type="ECO:0000259" key="2">
    <source>
        <dbReference type="Pfam" id="PF02481"/>
    </source>
</evidence>
<evidence type="ECO:0000256" key="1">
    <source>
        <dbReference type="ARBA" id="ARBA00006525"/>
    </source>
</evidence>
<accession>A0A1S8DBI2</accession>
<dbReference type="InterPro" id="IPR041614">
    <property type="entry name" value="DprA_WH"/>
</dbReference>
<feature type="domain" description="Smf/DprA SLOG" evidence="2">
    <location>
        <begin position="1"/>
        <end position="72"/>
    </location>
</feature>
<dbReference type="Proteomes" id="UP000242847">
    <property type="component" value="Unassembled WGS sequence"/>
</dbReference>
<name>A0A1S8DBI2_9GAMM</name>
<evidence type="ECO:0000313" key="4">
    <source>
        <dbReference type="EMBL" id="ONM42753.1"/>
    </source>
</evidence>
<dbReference type="SUPFAM" id="SSF102405">
    <property type="entry name" value="MCP/YpsA-like"/>
    <property type="match status" value="1"/>
</dbReference>
<protein>
    <submittedName>
        <fullName evidence="4">Uncharacterized protein</fullName>
    </submittedName>
</protein>
<dbReference type="GO" id="GO:0009294">
    <property type="term" value="P:DNA-mediated transformation"/>
    <property type="evidence" value="ECO:0007669"/>
    <property type="project" value="InterPro"/>
</dbReference>
<dbReference type="EMBL" id="MUBC01000049">
    <property type="protein sequence ID" value="ONM42753.1"/>
    <property type="molecule type" value="Genomic_DNA"/>
</dbReference>
<dbReference type="PANTHER" id="PTHR43022">
    <property type="entry name" value="PROTEIN SMF"/>
    <property type="match status" value="1"/>
</dbReference>
<dbReference type="InterPro" id="IPR003488">
    <property type="entry name" value="DprA"/>
</dbReference>
<proteinExistence type="inferred from homology"/>
<dbReference type="InterPro" id="IPR057666">
    <property type="entry name" value="DrpA_SLOG"/>
</dbReference>
<dbReference type="RefSeq" id="WP_139057026.1">
    <property type="nucleotide sequence ID" value="NZ_MUBC01000049.1"/>
</dbReference>
<evidence type="ECO:0000259" key="3">
    <source>
        <dbReference type="Pfam" id="PF17782"/>
    </source>
</evidence>
<dbReference type="InterPro" id="IPR036388">
    <property type="entry name" value="WH-like_DNA-bd_sf"/>
</dbReference>
<reference evidence="4 5" key="1">
    <citation type="submission" date="2017-01" db="EMBL/GenBank/DDBJ databases">
        <title>Draft genome sequence of Pseudomonas pachastrellae type strain CCUG 46540T from a deep sea.</title>
        <authorList>
            <person name="Gomila M."/>
            <person name="Mulet M."/>
            <person name="Lalucat J."/>
            <person name="Garcia-Valdes E."/>
        </authorList>
    </citation>
    <scope>NUCLEOTIDE SEQUENCE [LARGE SCALE GENOMIC DNA]</scope>
    <source>
        <strain evidence="4 5">CCUG 46540</strain>
    </source>
</reference>
<dbReference type="Pfam" id="PF02481">
    <property type="entry name" value="DNA_processg_A"/>
    <property type="match status" value="1"/>
</dbReference>